<dbReference type="AlphaFoldDB" id="A0A4P7MWJ9"/>
<proteinExistence type="predicted"/>
<gene>
    <name evidence="1" type="ORF">PoMZ_10170</name>
</gene>
<sequence length="42" mass="4370">MADEWFTVCISSRATGDGVIQVDSTPVEKSKKSALSVPANSG</sequence>
<accession>A0A4P7MWJ9</accession>
<name>A0A4P7MWJ9_PYROR</name>
<dbReference type="EMBL" id="CP034204">
    <property type="protein sequence ID" value="QBZ54469.1"/>
    <property type="molecule type" value="Genomic_DNA"/>
</dbReference>
<organism evidence="1 2">
    <name type="scientific">Pyricularia oryzae</name>
    <name type="common">Rice blast fungus</name>
    <name type="synonym">Magnaporthe oryzae</name>
    <dbReference type="NCBI Taxonomy" id="318829"/>
    <lineage>
        <taxon>Eukaryota</taxon>
        <taxon>Fungi</taxon>
        <taxon>Dikarya</taxon>
        <taxon>Ascomycota</taxon>
        <taxon>Pezizomycotina</taxon>
        <taxon>Sordariomycetes</taxon>
        <taxon>Sordariomycetidae</taxon>
        <taxon>Magnaporthales</taxon>
        <taxon>Pyriculariaceae</taxon>
        <taxon>Pyricularia</taxon>
    </lineage>
</organism>
<protein>
    <submittedName>
        <fullName evidence="1">Uncharacterized protein</fullName>
    </submittedName>
</protein>
<evidence type="ECO:0000313" key="1">
    <source>
        <dbReference type="EMBL" id="QBZ54469.1"/>
    </source>
</evidence>
<evidence type="ECO:0000313" key="2">
    <source>
        <dbReference type="Proteomes" id="UP000294847"/>
    </source>
</evidence>
<dbReference type="Proteomes" id="UP000294847">
    <property type="component" value="Chromosome 1"/>
</dbReference>
<reference evidence="1 2" key="1">
    <citation type="journal article" date="2019" name="Mol. Biol. Evol.">
        <title>Blast fungal genomes show frequent chromosomal changes, gene gains and losses, and effector gene turnover.</title>
        <authorList>
            <person name="Gomez Luciano L.B."/>
            <person name="Jason Tsai I."/>
            <person name="Chuma I."/>
            <person name="Tosa Y."/>
            <person name="Chen Y.H."/>
            <person name="Li J.Y."/>
            <person name="Li M.Y."/>
            <person name="Jade Lu M.Y."/>
            <person name="Nakayashiki H."/>
            <person name="Li W.H."/>
        </authorList>
    </citation>
    <scope>NUCLEOTIDE SEQUENCE [LARGE SCALE GENOMIC DNA]</scope>
    <source>
        <strain evidence="1">MZ5-1-6</strain>
    </source>
</reference>